<reference evidence="1 2" key="1">
    <citation type="journal article" date="2018" name="Sci. Data">
        <title>The draft genome sequence of cork oak.</title>
        <authorList>
            <person name="Ramos A.M."/>
            <person name="Usie A."/>
            <person name="Barbosa P."/>
            <person name="Barros P.M."/>
            <person name="Capote T."/>
            <person name="Chaves I."/>
            <person name="Simoes F."/>
            <person name="Abreu I."/>
            <person name="Carrasquinho I."/>
            <person name="Faro C."/>
            <person name="Guimaraes J.B."/>
            <person name="Mendonca D."/>
            <person name="Nobrega F."/>
            <person name="Rodrigues L."/>
            <person name="Saibo N.J.M."/>
            <person name="Varela M.C."/>
            <person name="Egas C."/>
            <person name="Matos J."/>
            <person name="Miguel C.M."/>
            <person name="Oliveira M.M."/>
            <person name="Ricardo C.P."/>
            <person name="Goncalves S."/>
        </authorList>
    </citation>
    <scope>NUCLEOTIDE SEQUENCE [LARGE SCALE GENOMIC DNA]</scope>
    <source>
        <strain evidence="2">cv. HL8</strain>
    </source>
</reference>
<dbReference type="AlphaFoldDB" id="A0AAW0K582"/>
<proteinExistence type="predicted"/>
<evidence type="ECO:0000313" key="2">
    <source>
        <dbReference type="Proteomes" id="UP000237347"/>
    </source>
</evidence>
<keyword evidence="2" id="KW-1185">Reference proteome</keyword>
<evidence type="ECO:0000313" key="1">
    <source>
        <dbReference type="EMBL" id="KAK7834069.1"/>
    </source>
</evidence>
<gene>
    <name evidence="1" type="ORF">CFP56_025102</name>
</gene>
<organism evidence="1 2">
    <name type="scientific">Quercus suber</name>
    <name type="common">Cork oak</name>
    <dbReference type="NCBI Taxonomy" id="58331"/>
    <lineage>
        <taxon>Eukaryota</taxon>
        <taxon>Viridiplantae</taxon>
        <taxon>Streptophyta</taxon>
        <taxon>Embryophyta</taxon>
        <taxon>Tracheophyta</taxon>
        <taxon>Spermatophyta</taxon>
        <taxon>Magnoliopsida</taxon>
        <taxon>eudicotyledons</taxon>
        <taxon>Gunneridae</taxon>
        <taxon>Pentapetalae</taxon>
        <taxon>rosids</taxon>
        <taxon>fabids</taxon>
        <taxon>Fagales</taxon>
        <taxon>Fagaceae</taxon>
        <taxon>Quercus</taxon>
    </lineage>
</organism>
<protein>
    <submittedName>
        <fullName evidence="1">Uncharacterized protein</fullName>
    </submittedName>
</protein>
<name>A0AAW0K582_QUESU</name>
<dbReference type="Proteomes" id="UP000237347">
    <property type="component" value="Unassembled WGS sequence"/>
</dbReference>
<comment type="caution">
    <text evidence="1">The sequence shown here is derived from an EMBL/GenBank/DDBJ whole genome shotgun (WGS) entry which is preliminary data.</text>
</comment>
<accession>A0AAW0K582</accession>
<sequence>MASENFSYYKQKQESWSITRSLGRRRPKVRIPGLRKKKGFFSRVKVSWRKALKRLKNGQDSFSHVVRDLIWVMAFMACLLGKEELPEYLSIKFGYII</sequence>
<dbReference type="EMBL" id="PKMF04000395">
    <property type="protein sequence ID" value="KAK7834069.1"/>
    <property type="molecule type" value="Genomic_DNA"/>
</dbReference>